<dbReference type="Proteomes" id="UP001501757">
    <property type="component" value="Unassembled WGS sequence"/>
</dbReference>
<dbReference type="SUPFAM" id="SSF82171">
    <property type="entry name" value="DPP6 N-terminal domain-like"/>
    <property type="match status" value="1"/>
</dbReference>
<feature type="domain" description="Peptidase S9 prolyl oligopeptidase catalytic" evidence="2">
    <location>
        <begin position="591"/>
        <end position="796"/>
    </location>
</feature>
<dbReference type="Pfam" id="PF00326">
    <property type="entry name" value="Peptidase_S9"/>
    <property type="match status" value="1"/>
</dbReference>
<gene>
    <name evidence="3" type="ORF">GCM10009092_05610</name>
</gene>
<keyword evidence="1" id="KW-0378">Hydrolase</keyword>
<name>A0ABP3GI10_9ALTE</name>
<keyword evidence="4" id="KW-1185">Reference proteome</keyword>
<evidence type="ECO:0000259" key="2">
    <source>
        <dbReference type="Pfam" id="PF00326"/>
    </source>
</evidence>
<dbReference type="Gene3D" id="3.40.50.1820">
    <property type="entry name" value="alpha/beta hydrolase"/>
    <property type="match status" value="1"/>
</dbReference>
<dbReference type="SUPFAM" id="SSF53474">
    <property type="entry name" value="alpha/beta-Hydrolases"/>
    <property type="match status" value="1"/>
</dbReference>
<sequence length="810" mass="89624">MLALLAALSTPLLAAPLNSEAIQALGPVKLGQLHDGPHQEAIFHNLQSQVSQTQSSKITLLNQSYSWQRLSDFSMAADSLGLFRTTLSVNRYTQGELLVEGFEKLHLYVNGKKLSKGDKGYKLALTTGEHQLFVIAQDNKAEQSPTFEFIGKTDEDQLILAHKGKQRLSASQLFDTEVVSGLTIADNGQYALISYKSFNDDKGDIPETRTELLNLKSMQVMQRWDSSPSGAVFSPDSQHLLYSKDDKLQLLDLKSLQVSTLTAELKDASGFTFMGNNNLLFSWNKPGKDDGKLVKHYQALEDRWSGWRDNSQLYLLDLPSGLIRQLTKASASSYLLDSDEKRGTLLLSRAVLDYSEPPHGKTALFELDLASGTERQIGEYLAFNSASYGKDGIYVIGGPSFAGGTGVNVSAGLTPNDYDGQLYFMDLQGQQVKALSKDFDPAISSIQVLDNDDLLLSVSKADRTPLYWYDASKGQYQELSSQLDVVKHWAATSDSKAQILYAGTGASSPQALYSQRLGRKADKIWDSAGEYADTLIPSLEEFNFVNADGVNIEGRVYLPNDLNKDKKYPALVYYYGGTAPVSRAFTGRYPFNLWAANGYVVYVLQPTGTYGFGQDFSARHVNAWGDYTAKDIIDGTKAFLAAHPYVDADKVGHLGASYGGFMTMYLATQTDIFAASISHAGISNLTSYWGQGWWGAMYSGVASRGSFPWNNAGLYSQHSPVFHADKVTNPILLIHGDADTNVPPGESQNMYTALKLLGKEVDLVEYKGDNHHILTREKTFHWWATMLAYFDKHLKGQPQWWDSLYPSQYE</sequence>
<evidence type="ECO:0000313" key="4">
    <source>
        <dbReference type="Proteomes" id="UP001501757"/>
    </source>
</evidence>
<evidence type="ECO:0000313" key="3">
    <source>
        <dbReference type="EMBL" id="GAA0343913.1"/>
    </source>
</evidence>
<organism evidence="3 4">
    <name type="scientific">Bowmanella denitrificans</name>
    <dbReference type="NCBI Taxonomy" id="366582"/>
    <lineage>
        <taxon>Bacteria</taxon>
        <taxon>Pseudomonadati</taxon>
        <taxon>Pseudomonadota</taxon>
        <taxon>Gammaproteobacteria</taxon>
        <taxon>Alteromonadales</taxon>
        <taxon>Alteromonadaceae</taxon>
        <taxon>Bowmanella</taxon>
    </lineage>
</organism>
<dbReference type="InterPro" id="IPR029058">
    <property type="entry name" value="AB_hydrolase_fold"/>
</dbReference>
<dbReference type="PANTHER" id="PTHR42776">
    <property type="entry name" value="SERINE PEPTIDASE S9 FAMILY MEMBER"/>
    <property type="match status" value="1"/>
</dbReference>
<accession>A0ABP3GI10</accession>
<reference evidence="4" key="1">
    <citation type="journal article" date="2019" name="Int. J. Syst. Evol. Microbiol.">
        <title>The Global Catalogue of Microorganisms (GCM) 10K type strain sequencing project: providing services to taxonomists for standard genome sequencing and annotation.</title>
        <authorList>
            <consortium name="The Broad Institute Genomics Platform"/>
            <consortium name="The Broad Institute Genome Sequencing Center for Infectious Disease"/>
            <person name="Wu L."/>
            <person name="Ma J."/>
        </authorList>
    </citation>
    <scope>NUCLEOTIDE SEQUENCE [LARGE SCALE GENOMIC DNA]</scope>
    <source>
        <strain evidence="4">JCM 13378</strain>
    </source>
</reference>
<comment type="caution">
    <text evidence="3">The sequence shown here is derived from an EMBL/GenBank/DDBJ whole genome shotgun (WGS) entry which is preliminary data.</text>
</comment>
<evidence type="ECO:0000256" key="1">
    <source>
        <dbReference type="ARBA" id="ARBA00022801"/>
    </source>
</evidence>
<proteinExistence type="predicted"/>
<dbReference type="PANTHER" id="PTHR42776:SF4">
    <property type="entry name" value="ACYLAMINO-ACID-RELEASING ENZYME"/>
    <property type="match status" value="1"/>
</dbReference>
<protein>
    <submittedName>
        <fullName evidence="3">S9 family peptidase</fullName>
    </submittedName>
</protein>
<dbReference type="EMBL" id="BAAAEI010000004">
    <property type="protein sequence ID" value="GAA0343913.1"/>
    <property type="molecule type" value="Genomic_DNA"/>
</dbReference>
<dbReference type="InterPro" id="IPR001375">
    <property type="entry name" value="Peptidase_S9_cat"/>
</dbReference>